<dbReference type="Proteomes" id="UP001156682">
    <property type="component" value="Unassembled WGS sequence"/>
</dbReference>
<comment type="caution">
    <text evidence="1">The sequence shown here is derived from an EMBL/GenBank/DDBJ whole genome shotgun (WGS) entry which is preliminary data.</text>
</comment>
<dbReference type="InterPro" id="IPR009749">
    <property type="entry name" value="DUF1315"/>
</dbReference>
<accession>A0ABQ5ZSQ9</accession>
<evidence type="ECO:0000313" key="2">
    <source>
        <dbReference type="Proteomes" id="UP001156682"/>
    </source>
</evidence>
<reference evidence="2" key="1">
    <citation type="journal article" date="2019" name="Int. J. Syst. Evol. Microbiol.">
        <title>The Global Catalogue of Microorganisms (GCM) 10K type strain sequencing project: providing services to taxonomists for standard genome sequencing and annotation.</title>
        <authorList>
            <consortium name="The Broad Institute Genomics Platform"/>
            <consortium name="The Broad Institute Genome Sequencing Center for Infectious Disease"/>
            <person name="Wu L."/>
            <person name="Ma J."/>
        </authorList>
    </citation>
    <scope>NUCLEOTIDE SEQUENCE [LARGE SCALE GENOMIC DNA]</scope>
    <source>
        <strain evidence="2">NBRC 100033</strain>
    </source>
</reference>
<gene>
    <name evidence="1" type="ORF">GCM10007878_04390</name>
</gene>
<protein>
    <recommendedName>
        <fullName evidence="3">DUF1315 family protein</fullName>
    </recommendedName>
</protein>
<dbReference type="EMBL" id="BSOR01000008">
    <property type="protein sequence ID" value="GLR63004.1"/>
    <property type="molecule type" value="Genomic_DNA"/>
</dbReference>
<proteinExistence type="predicted"/>
<name>A0ABQ5ZSQ9_9GAMM</name>
<evidence type="ECO:0008006" key="3">
    <source>
        <dbReference type="Google" id="ProtNLM"/>
    </source>
</evidence>
<sequence length="84" mass="9439">MTFAAMIEKMSPEIYTALKSGVELGRWPNGQALTQEQKEISMEAVLRYEAQSNIPEEERVGYIAPKKKKLATNEEAPVKILGQE</sequence>
<evidence type="ECO:0000313" key="1">
    <source>
        <dbReference type="EMBL" id="GLR63004.1"/>
    </source>
</evidence>
<dbReference type="RefSeq" id="WP_027850609.1">
    <property type="nucleotide sequence ID" value="NZ_BSOR01000008.1"/>
</dbReference>
<dbReference type="Pfam" id="PF07023">
    <property type="entry name" value="DUF1315"/>
    <property type="match status" value="1"/>
</dbReference>
<organism evidence="1 2">
    <name type="scientific">Marinospirillum insulare</name>
    <dbReference type="NCBI Taxonomy" id="217169"/>
    <lineage>
        <taxon>Bacteria</taxon>
        <taxon>Pseudomonadati</taxon>
        <taxon>Pseudomonadota</taxon>
        <taxon>Gammaproteobacteria</taxon>
        <taxon>Oceanospirillales</taxon>
        <taxon>Oceanospirillaceae</taxon>
        <taxon>Marinospirillum</taxon>
    </lineage>
</organism>
<keyword evidence="2" id="KW-1185">Reference proteome</keyword>